<feature type="non-terminal residue" evidence="2">
    <location>
        <position position="150"/>
    </location>
</feature>
<feature type="compositionally biased region" description="Low complexity" evidence="1">
    <location>
        <begin position="69"/>
        <end position="83"/>
    </location>
</feature>
<dbReference type="Proteomes" id="UP001497497">
    <property type="component" value="Unassembled WGS sequence"/>
</dbReference>
<keyword evidence="3" id="KW-1185">Reference proteome</keyword>
<evidence type="ECO:0000313" key="3">
    <source>
        <dbReference type="Proteomes" id="UP001497497"/>
    </source>
</evidence>
<name>A0AAV2IF32_LYMST</name>
<gene>
    <name evidence="2" type="ORF">GSLYS_00017754001</name>
</gene>
<dbReference type="EMBL" id="CAXITT010000609">
    <property type="protein sequence ID" value="CAL1544241.1"/>
    <property type="molecule type" value="Genomic_DNA"/>
</dbReference>
<feature type="non-terminal residue" evidence="2">
    <location>
        <position position="1"/>
    </location>
</feature>
<accession>A0AAV2IF32</accession>
<evidence type="ECO:0000313" key="2">
    <source>
        <dbReference type="EMBL" id="CAL1544241.1"/>
    </source>
</evidence>
<sequence length="150" mass="15759">GNLAISVTPSTANRHPLKASSTVAHPERPICLSDQSDEECGTSRGGVPAASEIVPPVRPLFPKPRVAVSQSSSSKTSQGATTSDIAGVSDEKTRKRKQKPKSLFPVSSAANNRGKVTQQEDILDLTKLVTGQGSADLVDSKAHLGIFTDR</sequence>
<proteinExistence type="predicted"/>
<feature type="compositionally biased region" description="Polar residues" evidence="1">
    <location>
        <begin position="108"/>
        <end position="118"/>
    </location>
</feature>
<dbReference type="AlphaFoldDB" id="A0AAV2IF32"/>
<reference evidence="2 3" key="1">
    <citation type="submission" date="2024-04" db="EMBL/GenBank/DDBJ databases">
        <authorList>
            <consortium name="Genoscope - CEA"/>
            <person name="William W."/>
        </authorList>
    </citation>
    <scope>NUCLEOTIDE SEQUENCE [LARGE SCALE GENOMIC DNA]</scope>
</reference>
<evidence type="ECO:0000256" key="1">
    <source>
        <dbReference type="SAM" id="MobiDB-lite"/>
    </source>
</evidence>
<protein>
    <submittedName>
        <fullName evidence="2">Uncharacterized protein</fullName>
    </submittedName>
</protein>
<comment type="caution">
    <text evidence="2">The sequence shown here is derived from an EMBL/GenBank/DDBJ whole genome shotgun (WGS) entry which is preliminary data.</text>
</comment>
<organism evidence="2 3">
    <name type="scientific">Lymnaea stagnalis</name>
    <name type="common">Great pond snail</name>
    <name type="synonym">Helix stagnalis</name>
    <dbReference type="NCBI Taxonomy" id="6523"/>
    <lineage>
        <taxon>Eukaryota</taxon>
        <taxon>Metazoa</taxon>
        <taxon>Spiralia</taxon>
        <taxon>Lophotrochozoa</taxon>
        <taxon>Mollusca</taxon>
        <taxon>Gastropoda</taxon>
        <taxon>Heterobranchia</taxon>
        <taxon>Euthyneura</taxon>
        <taxon>Panpulmonata</taxon>
        <taxon>Hygrophila</taxon>
        <taxon>Lymnaeoidea</taxon>
        <taxon>Lymnaeidae</taxon>
        <taxon>Lymnaea</taxon>
    </lineage>
</organism>
<feature type="region of interest" description="Disordered" evidence="1">
    <location>
        <begin position="1"/>
        <end position="118"/>
    </location>
</feature>
<feature type="compositionally biased region" description="Polar residues" evidence="1">
    <location>
        <begin position="1"/>
        <end position="23"/>
    </location>
</feature>